<dbReference type="GO" id="GO:0006869">
    <property type="term" value="P:lipid transport"/>
    <property type="evidence" value="ECO:0007669"/>
    <property type="project" value="UniProtKB-KW"/>
</dbReference>
<dbReference type="InterPro" id="IPR031468">
    <property type="entry name" value="SMP_LBD"/>
</dbReference>
<evidence type="ECO:0000256" key="5">
    <source>
        <dbReference type="ARBA" id="ARBA00022737"/>
    </source>
</evidence>
<dbReference type="CDD" id="cd04052">
    <property type="entry name" value="C2B_Tricalbin-like"/>
    <property type="match status" value="1"/>
</dbReference>
<keyword evidence="9" id="KW-0446">Lipid-binding</keyword>
<dbReference type="PANTHER" id="PTHR47348:SF3">
    <property type="entry name" value="MEIOTICALLY UP-REGULATED GENE 190 PROTEIN"/>
    <property type="match status" value="1"/>
</dbReference>
<feature type="compositionally biased region" description="Acidic residues" evidence="11">
    <location>
        <begin position="1096"/>
        <end position="1116"/>
    </location>
</feature>
<feature type="transmembrane region" description="Helical" evidence="12">
    <location>
        <begin position="372"/>
        <end position="390"/>
    </location>
</feature>
<dbReference type="PROSITE" id="PS51847">
    <property type="entry name" value="SMP"/>
    <property type="match status" value="1"/>
</dbReference>
<comment type="subcellular location">
    <subcellularLocation>
        <location evidence="1">Endoplasmic reticulum membrane</location>
    </subcellularLocation>
</comment>
<keyword evidence="6" id="KW-0256">Endoplasmic reticulum</keyword>
<feature type="transmembrane region" description="Helical" evidence="12">
    <location>
        <begin position="177"/>
        <end position="193"/>
    </location>
</feature>
<dbReference type="PANTHER" id="PTHR47348">
    <property type="entry name" value="MEIOTICALLY UP-REGULATED GENE 190 PROTEIN"/>
    <property type="match status" value="1"/>
</dbReference>
<evidence type="ECO:0000256" key="6">
    <source>
        <dbReference type="ARBA" id="ARBA00022824"/>
    </source>
</evidence>
<evidence type="ECO:0000256" key="2">
    <source>
        <dbReference type="ARBA" id="ARBA00022448"/>
    </source>
</evidence>
<keyword evidence="16" id="KW-1185">Reference proteome</keyword>
<keyword evidence="2" id="KW-0813">Transport</keyword>
<evidence type="ECO:0000256" key="10">
    <source>
        <dbReference type="ARBA" id="ARBA00023136"/>
    </source>
</evidence>
<evidence type="ECO:0000256" key="9">
    <source>
        <dbReference type="ARBA" id="ARBA00023121"/>
    </source>
</evidence>
<feature type="transmembrane region" description="Helical" evidence="12">
    <location>
        <begin position="410"/>
        <end position="430"/>
    </location>
</feature>
<evidence type="ECO:0008006" key="17">
    <source>
        <dbReference type="Google" id="ProtNLM"/>
    </source>
</evidence>
<dbReference type="InterPro" id="IPR035892">
    <property type="entry name" value="C2_domain_sf"/>
</dbReference>
<evidence type="ECO:0000256" key="3">
    <source>
        <dbReference type="ARBA" id="ARBA00022553"/>
    </source>
</evidence>
<keyword evidence="3" id="KW-0597">Phosphoprotein</keyword>
<evidence type="ECO:0000256" key="7">
    <source>
        <dbReference type="ARBA" id="ARBA00022989"/>
    </source>
</evidence>
<feature type="compositionally biased region" description="Basic and acidic residues" evidence="11">
    <location>
        <begin position="1159"/>
        <end position="1172"/>
    </location>
</feature>
<dbReference type="SMART" id="SM00239">
    <property type="entry name" value="C2"/>
    <property type="match status" value="2"/>
</dbReference>
<evidence type="ECO:0000313" key="16">
    <source>
        <dbReference type="Proteomes" id="UP000073492"/>
    </source>
</evidence>
<name>A0A139H6W3_9PEZI</name>
<sequence length="1409" mass="156881">MADPEQQQQQQQQQAAPGGVYSGKNKIPTVGQFIERLDKDKKDRDRQIDQQKQGTVGADVQPHRNEKKSTKGKTVTDPTTGKQVVIEDVNHAFIERAKNPSLSVPNANLGRDTTVKTDASQKNPEYKEKQDITAPPDPIAEGSTSDVPIHGEKTNILFHPTPSVSYEPTFAKLEERGLWLVLGVFCSIVILGRTFGGRYIGMIPLAACIASGIWLWIREVVRSGREVEWESEKERGKTATANLLPESVEWMNTLLGIVWGLVNPDMFAAVADTLEDVMQASVPGIIENVRVAEINQGSNPIRILSLRALPDDHMKDVKQAIHEENKKSKDPQEAAADEEGGDYYNLEISFAYHAEPSGKRASDKARNMHMQLVFYLGIKGLFGVPLPIFVELQSLVGTVRLRMAMTPEPPFLKTLTFTLMGVPHVAAGCIPMVEKGVNLLNLPLISQFVNYAIGAAASMYVAPKSMSIDMRAMLQGDDITKDVQALGVLWIRIHKAVGLSKQDKRGSKWGGSDPYITLTFSKYGKPMYCTRVITDDLNPIWEETTALLVTPELIKADENLSVELWDSDRHSADDIVGKVELSMQKMIQHPGKMYPQVSKLAGMDEGSEMPGELHWEVGYFGKPQFRPALRTDGKNKALPDNLKDHPELQDEKGVQNTATDDAVQHTPPDPLWPSGVCSIIIHQIVNLELENVKGTTGTRNGREYEPAKPFGEATEEEGGDLPTSYCTILYNDELVYRTRAKAVSSKPIFNAGTERFVRDWRSAIITVTVRDSRNRQHDPILGVVPLKLSDILETSSQVTRWYPLDGGIGFGRIRISLLFRSVETRLPPRQLGWDVGTFMFTSQSIKAPGYTHHARIKMRTGGSSGKISRSVCHQLGEGQTGYYWDLTKADPEGQPIRLPVKYRYRSPVVFEMHIANKRKADGYAVLWLHELVDNEDEEVDIPIYQTAAPARLTQNYITPEIIAQGELPGLDDLKEIGRLQFTARFKAGMDESHEAYVADNNSRETFETWEACLAEGVRTRLVEKELPERVQTLHDESLTEGRDVLKEAPEEEKKKWLTKTGTDWSGAFGDDPAKYMDQEGKKRREPGRDPPLRPDEDLDNDGFTAEEDEDADDDSDLGIFDATNTDRGSVDGRQSIGTMESGWTAGTTGTSDTALSQKDLNKQNKKTEERKQRGLMQWKPARNLKFAKDEAIIGARKLKGKITGGLDGRQPGVLKHINDYHFSTKQKSILNTQKFQRSTNMPRQVAPPPSGEFSVKLQKPFSGKNTTHDDIDINTKGSKALIKAILGARTHSVEVLGEPNRPASIRMTQYNGNSKSWEKSGDVPKDDVNELMSLVSALRGFPSHPSKDVYGLDTTLDLTTFDIQWGNSDEDPAANEINELAAEQKDEFKRIVHSIEALGRTFAKQDSAV</sequence>
<dbReference type="STRING" id="113226.A0A139H6W3"/>
<protein>
    <recommendedName>
        <fullName evidence="17">C2 domain-containing protein</fullName>
    </recommendedName>
</protein>
<feature type="compositionally biased region" description="Basic and acidic residues" evidence="11">
    <location>
        <begin position="35"/>
        <end position="49"/>
    </location>
</feature>
<feature type="transmembrane region" description="Helical" evidence="12">
    <location>
        <begin position="442"/>
        <end position="462"/>
    </location>
</feature>
<dbReference type="Gene3D" id="2.60.40.150">
    <property type="entry name" value="C2 domain"/>
    <property type="match status" value="2"/>
</dbReference>
<feature type="region of interest" description="Disordered" evidence="11">
    <location>
        <begin position="1239"/>
        <end position="1270"/>
    </location>
</feature>
<dbReference type="InterPro" id="IPR000008">
    <property type="entry name" value="C2_dom"/>
</dbReference>
<evidence type="ECO:0000256" key="12">
    <source>
        <dbReference type="SAM" id="Phobius"/>
    </source>
</evidence>
<dbReference type="Pfam" id="PF00168">
    <property type="entry name" value="C2"/>
    <property type="match status" value="2"/>
</dbReference>
<evidence type="ECO:0000256" key="4">
    <source>
        <dbReference type="ARBA" id="ARBA00022692"/>
    </source>
</evidence>
<feature type="compositionally biased region" description="Low complexity" evidence="11">
    <location>
        <begin position="1"/>
        <end position="14"/>
    </location>
</feature>
<dbReference type="EMBL" id="LFZO01000754">
    <property type="protein sequence ID" value="KXS98108.1"/>
    <property type="molecule type" value="Genomic_DNA"/>
</dbReference>
<feature type="transmembrane region" description="Helical" evidence="12">
    <location>
        <begin position="199"/>
        <end position="217"/>
    </location>
</feature>
<dbReference type="Proteomes" id="UP000073492">
    <property type="component" value="Unassembled WGS sequence"/>
</dbReference>
<dbReference type="GO" id="GO:0008289">
    <property type="term" value="F:lipid binding"/>
    <property type="evidence" value="ECO:0007669"/>
    <property type="project" value="UniProtKB-KW"/>
</dbReference>
<keyword evidence="7 12" id="KW-1133">Transmembrane helix</keyword>
<feature type="compositionally biased region" description="Basic and acidic residues" evidence="11">
    <location>
        <begin position="632"/>
        <end position="653"/>
    </location>
</feature>
<dbReference type="OrthoDB" id="419768at2759"/>
<evidence type="ECO:0000256" key="8">
    <source>
        <dbReference type="ARBA" id="ARBA00023055"/>
    </source>
</evidence>
<dbReference type="CDD" id="cd21676">
    <property type="entry name" value="SMP_Mug190"/>
    <property type="match status" value="1"/>
</dbReference>
<dbReference type="InterPro" id="IPR037765">
    <property type="entry name" value="C2B_Tricalbin"/>
</dbReference>
<dbReference type="InterPro" id="IPR057349">
    <property type="entry name" value="C2_Mug190_3rd"/>
</dbReference>
<comment type="caution">
    <text evidence="15">The sequence shown here is derived from an EMBL/GenBank/DDBJ whole genome shotgun (WGS) entry which is preliminary data.</text>
</comment>
<feature type="compositionally biased region" description="Basic and acidic residues" evidence="11">
    <location>
        <begin position="1032"/>
        <end position="1055"/>
    </location>
</feature>
<gene>
    <name evidence="15" type="ORF">AC579_9003</name>
</gene>
<evidence type="ECO:0000256" key="1">
    <source>
        <dbReference type="ARBA" id="ARBA00004586"/>
    </source>
</evidence>
<dbReference type="Pfam" id="PF25331">
    <property type="entry name" value="C2_Mug190_3rd"/>
    <property type="match status" value="1"/>
</dbReference>
<accession>A0A139H6W3</accession>
<keyword evidence="8" id="KW-0445">Lipid transport</keyword>
<feature type="region of interest" description="Disordered" evidence="11">
    <location>
        <begin position="1032"/>
        <end position="1172"/>
    </location>
</feature>
<feature type="compositionally biased region" description="Polar residues" evidence="11">
    <location>
        <begin position="1144"/>
        <end position="1158"/>
    </location>
</feature>
<feature type="domain" description="C2" evidence="13">
    <location>
        <begin position="658"/>
        <end position="802"/>
    </location>
</feature>
<dbReference type="Pfam" id="PF25669">
    <property type="entry name" value="SMP_MUG190-like"/>
    <property type="match status" value="1"/>
</dbReference>
<keyword evidence="4 12" id="KW-0812">Transmembrane</keyword>
<evidence type="ECO:0000313" key="15">
    <source>
        <dbReference type="EMBL" id="KXS98108.1"/>
    </source>
</evidence>
<dbReference type="InterPro" id="IPR037767">
    <property type="entry name" value="C2A_Mug190-like"/>
</dbReference>
<feature type="domain" description="C2" evidence="13">
    <location>
        <begin position="469"/>
        <end position="598"/>
    </location>
</feature>
<organism evidence="15 16">
    <name type="scientific">Pseudocercospora musae</name>
    <dbReference type="NCBI Taxonomy" id="113226"/>
    <lineage>
        <taxon>Eukaryota</taxon>
        <taxon>Fungi</taxon>
        <taxon>Dikarya</taxon>
        <taxon>Ascomycota</taxon>
        <taxon>Pezizomycotina</taxon>
        <taxon>Dothideomycetes</taxon>
        <taxon>Dothideomycetidae</taxon>
        <taxon>Mycosphaerellales</taxon>
        <taxon>Mycosphaerellaceae</taxon>
        <taxon>Pseudocercospora</taxon>
    </lineage>
</organism>
<keyword evidence="5" id="KW-0677">Repeat</keyword>
<feature type="region of interest" description="Disordered" evidence="11">
    <location>
        <begin position="632"/>
        <end position="654"/>
    </location>
</feature>
<dbReference type="GO" id="GO:0005789">
    <property type="term" value="C:endoplasmic reticulum membrane"/>
    <property type="evidence" value="ECO:0007669"/>
    <property type="project" value="UniProtKB-SubCell"/>
</dbReference>
<evidence type="ECO:0000256" key="11">
    <source>
        <dbReference type="SAM" id="MobiDB-lite"/>
    </source>
</evidence>
<feature type="domain" description="SMP-LTD" evidence="14">
    <location>
        <begin position="244"/>
        <end position="471"/>
    </location>
</feature>
<dbReference type="SUPFAM" id="SSF49562">
    <property type="entry name" value="C2 domain (Calcium/lipid-binding domain, CaLB)"/>
    <property type="match status" value="2"/>
</dbReference>
<feature type="region of interest" description="Disordered" evidence="11">
    <location>
        <begin position="695"/>
        <end position="719"/>
    </location>
</feature>
<evidence type="ECO:0000259" key="14">
    <source>
        <dbReference type="PROSITE" id="PS51847"/>
    </source>
</evidence>
<evidence type="ECO:0000259" key="13">
    <source>
        <dbReference type="PROSITE" id="PS50004"/>
    </source>
</evidence>
<dbReference type="CDD" id="cd04041">
    <property type="entry name" value="C2A_fungal"/>
    <property type="match status" value="1"/>
</dbReference>
<feature type="compositionally biased region" description="Basic and acidic residues" evidence="11">
    <location>
        <begin position="1071"/>
        <end position="1095"/>
    </location>
</feature>
<keyword evidence="10 12" id="KW-0472">Membrane</keyword>
<proteinExistence type="predicted"/>
<reference evidence="15 16" key="1">
    <citation type="submission" date="2015-07" db="EMBL/GenBank/DDBJ databases">
        <title>Comparative genomics of the Sigatoka disease complex on banana suggests a link between parallel evolutionary changes in Pseudocercospora fijiensis and Pseudocercospora eumusae and increased virulence on the banana host.</title>
        <authorList>
            <person name="Chang T.-C."/>
            <person name="Salvucci A."/>
            <person name="Crous P.W."/>
            <person name="Stergiopoulos I."/>
        </authorList>
    </citation>
    <scope>NUCLEOTIDE SEQUENCE [LARGE SCALE GENOMIC DNA]</scope>
    <source>
        <strain evidence="15 16">CBS 116634</strain>
    </source>
</reference>
<feature type="region of interest" description="Disordered" evidence="11">
    <location>
        <begin position="103"/>
        <end position="137"/>
    </location>
</feature>
<feature type="region of interest" description="Disordered" evidence="11">
    <location>
        <begin position="1"/>
        <end position="80"/>
    </location>
</feature>
<dbReference type="PROSITE" id="PS50004">
    <property type="entry name" value="C2"/>
    <property type="match status" value="2"/>
</dbReference>
<dbReference type="GO" id="GO:0061817">
    <property type="term" value="P:endoplasmic reticulum-plasma membrane tethering"/>
    <property type="evidence" value="ECO:0007669"/>
    <property type="project" value="InterPro"/>
</dbReference>